<evidence type="ECO:0000259" key="5">
    <source>
        <dbReference type="SMART" id="SM00849"/>
    </source>
</evidence>
<sequence>MAASKITIGNVEIASLSDGLLEFDICNFFPDIPASEWEPFHDHLTPDRKVSFNLACFLVRSEGKNIAIDTGLGAKDTPETPWGELLDDMARNGLSPDEIDAVVMTHLHRDHVGWNTVRDDGGNLKPTFPNARYYFSKVDLDASHDPALQPDRYPNAPDCVWPLVDMGLVELMEGEFSITGDLTTLPTPGHTPGHMSIMVNSGGERALILGDVLHNTAQIQQTDWASRADIIPEQAIATRQSVLDRLESEGLPVAAVHLPAPGFGKIVRLQGRRYWQAI</sequence>
<organism evidence="6 7">
    <name type="scientific">Geodia barretti</name>
    <name type="common">Barrett's horny sponge</name>
    <dbReference type="NCBI Taxonomy" id="519541"/>
    <lineage>
        <taxon>Eukaryota</taxon>
        <taxon>Metazoa</taxon>
        <taxon>Porifera</taxon>
        <taxon>Demospongiae</taxon>
        <taxon>Heteroscleromorpha</taxon>
        <taxon>Tetractinellida</taxon>
        <taxon>Astrophorina</taxon>
        <taxon>Geodiidae</taxon>
        <taxon>Geodia</taxon>
    </lineage>
</organism>
<protein>
    <submittedName>
        <fullName evidence="6">Probable quorum-quenching lactonase YtnP</fullName>
    </submittedName>
</protein>
<dbReference type="Proteomes" id="UP001174909">
    <property type="component" value="Unassembled WGS sequence"/>
</dbReference>
<dbReference type="GO" id="GO:0016787">
    <property type="term" value="F:hydrolase activity"/>
    <property type="evidence" value="ECO:0007669"/>
    <property type="project" value="UniProtKB-KW"/>
</dbReference>
<dbReference type="EMBL" id="CASHTH010001802">
    <property type="protein sequence ID" value="CAI8020125.1"/>
    <property type="molecule type" value="Genomic_DNA"/>
</dbReference>
<accession>A0AA35WMR5</accession>
<dbReference type="PANTHER" id="PTHR42978">
    <property type="entry name" value="QUORUM-QUENCHING LACTONASE YTNP-RELATED-RELATED"/>
    <property type="match status" value="1"/>
</dbReference>
<proteinExistence type="inferred from homology"/>
<name>A0AA35WMR5_GEOBA</name>
<evidence type="ECO:0000313" key="6">
    <source>
        <dbReference type="EMBL" id="CAI8020125.1"/>
    </source>
</evidence>
<dbReference type="PANTHER" id="PTHR42978:SF6">
    <property type="entry name" value="QUORUM-QUENCHING LACTONASE YTNP-RELATED"/>
    <property type="match status" value="1"/>
</dbReference>
<dbReference type="SMART" id="SM00849">
    <property type="entry name" value="Lactamase_B"/>
    <property type="match status" value="1"/>
</dbReference>
<gene>
    <name evidence="6" type="ORF">GBAR_LOCUS12041</name>
</gene>
<dbReference type="SUPFAM" id="SSF56281">
    <property type="entry name" value="Metallo-hydrolase/oxidoreductase"/>
    <property type="match status" value="1"/>
</dbReference>
<evidence type="ECO:0000256" key="2">
    <source>
        <dbReference type="ARBA" id="ARBA00022723"/>
    </source>
</evidence>
<comment type="similarity">
    <text evidence="1">Belongs to the metallo-beta-lactamase superfamily.</text>
</comment>
<reference evidence="6" key="1">
    <citation type="submission" date="2023-03" db="EMBL/GenBank/DDBJ databases">
        <authorList>
            <person name="Steffen K."/>
            <person name="Cardenas P."/>
        </authorList>
    </citation>
    <scope>NUCLEOTIDE SEQUENCE</scope>
</reference>
<feature type="domain" description="Metallo-beta-lactamase" evidence="5">
    <location>
        <begin position="53"/>
        <end position="257"/>
    </location>
</feature>
<comment type="caution">
    <text evidence="6">The sequence shown here is derived from an EMBL/GenBank/DDBJ whole genome shotgun (WGS) entry which is preliminary data.</text>
</comment>
<dbReference type="CDD" id="cd16277">
    <property type="entry name" value="metallo-hydrolase-like_MBL-fold"/>
    <property type="match status" value="1"/>
</dbReference>
<keyword evidence="3" id="KW-0378">Hydrolase</keyword>
<dbReference type="InterPro" id="IPR001279">
    <property type="entry name" value="Metallo-B-lactamas"/>
</dbReference>
<evidence type="ECO:0000313" key="7">
    <source>
        <dbReference type="Proteomes" id="UP001174909"/>
    </source>
</evidence>
<dbReference type="Gene3D" id="3.60.15.10">
    <property type="entry name" value="Ribonuclease Z/Hydroxyacylglutathione hydrolase-like"/>
    <property type="match status" value="1"/>
</dbReference>
<dbReference type="InterPro" id="IPR036866">
    <property type="entry name" value="RibonucZ/Hydroxyglut_hydro"/>
</dbReference>
<dbReference type="InterPro" id="IPR051013">
    <property type="entry name" value="MBL_superfamily_lactonases"/>
</dbReference>
<keyword evidence="2" id="KW-0479">Metal-binding</keyword>
<evidence type="ECO:0000256" key="3">
    <source>
        <dbReference type="ARBA" id="ARBA00022801"/>
    </source>
</evidence>
<keyword evidence="7" id="KW-1185">Reference proteome</keyword>
<dbReference type="AlphaFoldDB" id="A0AA35WMR5"/>
<keyword evidence="4" id="KW-0862">Zinc</keyword>
<evidence type="ECO:0000256" key="1">
    <source>
        <dbReference type="ARBA" id="ARBA00007749"/>
    </source>
</evidence>
<evidence type="ECO:0000256" key="4">
    <source>
        <dbReference type="ARBA" id="ARBA00022833"/>
    </source>
</evidence>
<dbReference type="Pfam" id="PF00753">
    <property type="entry name" value="Lactamase_B"/>
    <property type="match status" value="1"/>
</dbReference>
<dbReference type="GO" id="GO:0046872">
    <property type="term" value="F:metal ion binding"/>
    <property type="evidence" value="ECO:0007669"/>
    <property type="project" value="UniProtKB-KW"/>
</dbReference>